<evidence type="ECO:0000256" key="2">
    <source>
        <dbReference type="ARBA" id="ARBA00022448"/>
    </source>
</evidence>
<evidence type="ECO:0000256" key="6">
    <source>
        <dbReference type="ARBA" id="ARBA00022729"/>
    </source>
</evidence>
<reference evidence="14" key="1">
    <citation type="submission" date="2025-08" db="UniProtKB">
        <authorList>
            <consortium name="Ensembl"/>
        </authorList>
    </citation>
    <scope>IDENTIFICATION</scope>
</reference>
<evidence type="ECO:0000256" key="4">
    <source>
        <dbReference type="ARBA" id="ARBA00022614"/>
    </source>
</evidence>
<evidence type="ECO:0000256" key="7">
    <source>
        <dbReference type="ARBA" id="ARBA00022737"/>
    </source>
</evidence>
<keyword evidence="9" id="KW-0406">Ion transport</keyword>
<evidence type="ECO:0000256" key="13">
    <source>
        <dbReference type="SAM" id="SignalP"/>
    </source>
</evidence>
<dbReference type="SUPFAM" id="SSF52058">
    <property type="entry name" value="L domain-like"/>
    <property type="match status" value="1"/>
</dbReference>
<keyword evidence="10" id="KW-0472">Membrane</keyword>
<evidence type="ECO:0000256" key="10">
    <source>
        <dbReference type="ARBA" id="ARBA00023136"/>
    </source>
</evidence>
<dbReference type="InterPro" id="IPR003591">
    <property type="entry name" value="Leu-rich_rpt_typical-subtyp"/>
</dbReference>
<feature type="chain" id="PRO_5017257677" description="LRRNT domain-containing protein" evidence="13">
    <location>
        <begin position="19"/>
        <end position="190"/>
    </location>
</feature>
<dbReference type="AlphaFoldDB" id="A0A3B4AG66"/>
<evidence type="ECO:0000313" key="14">
    <source>
        <dbReference type="Ensembl" id="ENSPMGP00000015685.1"/>
    </source>
</evidence>
<organism evidence="14 15">
    <name type="scientific">Periophthalmus magnuspinnatus</name>
    <dbReference type="NCBI Taxonomy" id="409849"/>
    <lineage>
        <taxon>Eukaryota</taxon>
        <taxon>Metazoa</taxon>
        <taxon>Chordata</taxon>
        <taxon>Craniata</taxon>
        <taxon>Vertebrata</taxon>
        <taxon>Euteleostomi</taxon>
        <taxon>Actinopterygii</taxon>
        <taxon>Neopterygii</taxon>
        <taxon>Teleostei</taxon>
        <taxon>Neoteleostei</taxon>
        <taxon>Acanthomorphata</taxon>
        <taxon>Gobiaria</taxon>
        <taxon>Gobiiformes</taxon>
        <taxon>Gobioidei</taxon>
        <taxon>Gobiidae</taxon>
        <taxon>Oxudercinae</taxon>
        <taxon>Periophthalmus</taxon>
    </lineage>
</organism>
<feature type="signal peptide" evidence="13">
    <location>
        <begin position="1"/>
        <end position="18"/>
    </location>
</feature>
<sequence>MLVRWTGLQISFAGPCVATRLGAVVLGCGSCRAVYDEPTCPSDCFCSPSGVVNCAGYTIIDIPGGMPVHTYRLEINGTNIHLHTIHPAAFNVAPQLKSLMLYNNELEGLEPGMFDTLVELEELKIHQNRISSLPPKVFWCLKNLKNLTLSSNQLQTIPGDSFTSNTALRAVSLSLNPWDYQMCFFPEWHH</sequence>
<dbReference type="PANTHER" id="PTHR46473:SF10">
    <property type="entry name" value="LD45603P-RELATED"/>
    <property type="match status" value="1"/>
</dbReference>
<evidence type="ECO:0000256" key="5">
    <source>
        <dbReference type="ARBA" id="ARBA00022692"/>
    </source>
</evidence>
<dbReference type="InterPro" id="IPR001611">
    <property type="entry name" value="Leu-rich_rpt"/>
</dbReference>
<dbReference type="Gene3D" id="3.80.10.10">
    <property type="entry name" value="Ribonuclease Inhibitor"/>
    <property type="match status" value="1"/>
</dbReference>
<dbReference type="PROSITE" id="PS51450">
    <property type="entry name" value="LRR"/>
    <property type="match status" value="2"/>
</dbReference>
<evidence type="ECO:0000313" key="15">
    <source>
        <dbReference type="Proteomes" id="UP000261520"/>
    </source>
</evidence>
<evidence type="ECO:0000256" key="3">
    <source>
        <dbReference type="ARBA" id="ARBA00022475"/>
    </source>
</evidence>
<keyword evidence="11" id="KW-1015">Disulfide bond</keyword>
<keyword evidence="5" id="KW-0812">Transmembrane</keyword>
<keyword evidence="12" id="KW-0407">Ion channel</keyword>
<dbReference type="Ensembl" id="ENSPMGT00000016733.1">
    <property type="protein sequence ID" value="ENSPMGP00000015685.1"/>
    <property type="gene ID" value="ENSPMGG00000012856.1"/>
</dbReference>
<keyword evidence="2" id="KW-0813">Transport</keyword>
<name>A0A3B4AG66_9GOBI</name>
<evidence type="ECO:0000256" key="9">
    <source>
        <dbReference type="ARBA" id="ARBA00023065"/>
    </source>
</evidence>
<reference evidence="14" key="2">
    <citation type="submission" date="2025-09" db="UniProtKB">
        <authorList>
            <consortium name="Ensembl"/>
        </authorList>
    </citation>
    <scope>IDENTIFICATION</scope>
</reference>
<dbReference type="GO" id="GO:0034220">
    <property type="term" value="P:monoatomic ion transmembrane transport"/>
    <property type="evidence" value="ECO:0007669"/>
    <property type="project" value="UniProtKB-KW"/>
</dbReference>
<dbReference type="InterPro" id="IPR032675">
    <property type="entry name" value="LRR_dom_sf"/>
</dbReference>
<protein>
    <recommendedName>
        <fullName evidence="16">LRRNT domain-containing protein</fullName>
    </recommendedName>
</protein>
<evidence type="ECO:0008006" key="16">
    <source>
        <dbReference type="Google" id="ProtNLM"/>
    </source>
</evidence>
<dbReference type="InterPro" id="IPR051432">
    <property type="entry name" value="KCNMA1_auxiliary"/>
</dbReference>
<dbReference type="PANTHER" id="PTHR46473">
    <property type="entry name" value="GH08155P"/>
    <property type="match status" value="1"/>
</dbReference>
<keyword evidence="6 13" id="KW-0732">Signal</keyword>
<dbReference type="Proteomes" id="UP000261520">
    <property type="component" value="Unplaced"/>
</dbReference>
<dbReference type="Pfam" id="PF13855">
    <property type="entry name" value="LRR_8"/>
    <property type="match status" value="1"/>
</dbReference>
<proteinExistence type="predicted"/>
<keyword evidence="15" id="KW-1185">Reference proteome</keyword>
<evidence type="ECO:0000256" key="11">
    <source>
        <dbReference type="ARBA" id="ARBA00023157"/>
    </source>
</evidence>
<evidence type="ECO:0000256" key="12">
    <source>
        <dbReference type="ARBA" id="ARBA00023303"/>
    </source>
</evidence>
<dbReference type="STRING" id="409849.ENSPMGP00000015685"/>
<keyword evidence="4" id="KW-0433">Leucine-rich repeat</keyword>
<keyword evidence="7" id="KW-0677">Repeat</keyword>
<keyword evidence="8" id="KW-1133">Transmembrane helix</keyword>
<comment type="subcellular location">
    <subcellularLocation>
        <location evidence="1">Cell membrane</location>
        <topology evidence="1">Single-pass membrane protein</topology>
    </subcellularLocation>
</comment>
<dbReference type="SMART" id="SM00369">
    <property type="entry name" value="LRR_TYP"/>
    <property type="match status" value="3"/>
</dbReference>
<accession>A0A3B4AG66</accession>
<dbReference type="Pfam" id="PF00560">
    <property type="entry name" value="LRR_1"/>
    <property type="match status" value="1"/>
</dbReference>
<evidence type="ECO:0000256" key="1">
    <source>
        <dbReference type="ARBA" id="ARBA00004162"/>
    </source>
</evidence>
<evidence type="ECO:0000256" key="8">
    <source>
        <dbReference type="ARBA" id="ARBA00022989"/>
    </source>
</evidence>
<dbReference type="GO" id="GO:0005886">
    <property type="term" value="C:plasma membrane"/>
    <property type="evidence" value="ECO:0007669"/>
    <property type="project" value="UniProtKB-SubCell"/>
</dbReference>
<keyword evidence="3" id="KW-1003">Cell membrane</keyword>